<dbReference type="CDD" id="cd00075">
    <property type="entry name" value="HATPase"/>
    <property type="match status" value="1"/>
</dbReference>
<evidence type="ECO:0000256" key="9">
    <source>
        <dbReference type="ARBA" id="ARBA00022840"/>
    </source>
</evidence>
<evidence type="ECO:0000259" key="14">
    <source>
        <dbReference type="PROSITE" id="PS50109"/>
    </source>
</evidence>
<name>A0A2T3FYT2_9FIRM</name>
<dbReference type="SUPFAM" id="SSF55874">
    <property type="entry name" value="ATPase domain of HSP90 chaperone/DNA topoisomerase II/histidine kinase"/>
    <property type="match status" value="1"/>
</dbReference>
<sequence length="460" mass="52004">MISLGGNMKEKIRYFIYFIVIISIELFCSQTLNSMSIGKENILMVFIVGVLLIATFTKGYFYGLLASIVSVLCFNFLYINPNYDFHISDPNDFMLIIFFLMTSIIACSLTDRFQKQIIISKKNESISKQLYILSERLLNVSGIEHILAKGTQYIEESVQIEVNISLEIKEESKKIIPIIGINRVLGSIEIISQQDLNEDQMIIIKAAANQLGNALERELTYLEQEKIKVAMEREHMLNSMLRSISHDLRTPLTGIVGASQLMMDQENLSREDIYSLAKDIHNQAHWLTQIVENILNMSKIESGNLILHKNLEVVDDLIYEAIHHLPELEKRNVKVEVPDDLLLVNVDGKLMVQVLINILSNALKYTKEKDQITIQVKKIKDAIEFSIKDTGIGISKNILEHIFDEFVTDANISNDSQKGIGLGLAICKAIIQAHGGEIEAKNDVQGACFVFTIPNEELNV</sequence>
<keyword evidence="16" id="KW-1185">Reference proteome</keyword>
<keyword evidence="11" id="KW-0902">Two-component regulatory system</keyword>
<feature type="transmembrane region" description="Helical" evidence="13">
    <location>
        <begin position="61"/>
        <end position="81"/>
    </location>
</feature>
<dbReference type="Pfam" id="PF00512">
    <property type="entry name" value="HisKA"/>
    <property type="match status" value="1"/>
</dbReference>
<dbReference type="SUPFAM" id="SSF47384">
    <property type="entry name" value="Homodimeric domain of signal transducing histidine kinase"/>
    <property type="match status" value="1"/>
</dbReference>
<dbReference type="InterPro" id="IPR052023">
    <property type="entry name" value="Histidine_kinase_KdpD"/>
</dbReference>
<dbReference type="InterPro" id="IPR005467">
    <property type="entry name" value="His_kinase_dom"/>
</dbReference>
<dbReference type="EMBL" id="PYLP01000007">
    <property type="protein sequence ID" value="PST40430.1"/>
    <property type="molecule type" value="Genomic_DNA"/>
</dbReference>
<dbReference type="Pfam" id="PF13493">
    <property type="entry name" value="DUF4118"/>
    <property type="match status" value="1"/>
</dbReference>
<evidence type="ECO:0000256" key="4">
    <source>
        <dbReference type="ARBA" id="ARBA00022553"/>
    </source>
</evidence>
<dbReference type="Gene3D" id="1.20.120.620">
    <property type="entry name" value="Backbone structure of the membrane domain of e. Coli histidine kinase receptor kdpd"/>
    <property type="match status" value="1"/>
</dbReference>
<evidence type="ECO:0000256" key="5">
    <source>
        <dbReference type="ARBA" id="ARBA00022679"/>
    </source>
</evidence>
<dbReference type="SMART" id="SM00387">
    <property type="entry name" value="HATPase_c"/>
    <property type="match status" value="1"/>
</dbReference>
<evidence type="ECO:0000256" key="7">
    <source>
        <dbReference type="ARBA" id="ARBA00022741"/>
    </source>
</evidence>
<comment type="subcellular location">
    <subcellularLocation>
        <location evidence="2">Membrane</location>
        <topology evidence="2">Multi-pass membrane protein</topology>
    </subcellularLocation>
</comment>
<feature type="transmembrane region" description="Helical" evidence="13">
    <location>
        <begin position="93"/>
        <end position="113"/>
    </location>
</feature>
<keyword evidence="8 15" id="KW-0418">Kinase</keyword>
<dbReference type="GO" id="GO:0005886">
    <property type="term" value="C:plasma membrane"/>
    <property type="evidence" value="ECO:0007669"/>
    <property type="project" value="TreeGrafter"/>
</dbReference>
<dbReference type="PANTHER" id="PTHR45569">
    <property type="entry name" value="SENSOR PROTEIN KDPD"/>
    <property type="match status" value="1"/>
</dbReference>
<dbReference type="GO" id="GO:0000155">
    <property type="term" value="F:phosphorelay sensor kinase activity"/>
    <property type="evidence" value="ECO:0007669"/>
    <property type="project" value="InterPro"/>
</dbReference>
<accession>A0A2T3FYT2</accession>
<keyword evidence="9" id="KW-0067">ATP-binding</keyword>
<evidence type="ECO:0000256" key="2">
    <source>
        <dbReference type="ARBA" id="ARBA00004141"/>
    </source>
</evidence>
<dbReference type="Gene3D" id="1.10.287.130">
    <property type="match status" value="1"/>
</dbReference>
<keyword evidence="12 13" id="KW-0472">Membrane</keyword>
<dbReference type="InterPro" id="IPR004358">
    <property type="entry name" value="Sig_transdc_His_kin-like_C"/>
</dbReference>
<dbReference type="GO" id="GO:0005524">
    <property type="term" value="F:ATP binding"/>
    <property type="evidence" value="ECO:0007669"/>
    <property type="project" value="UniProtKB-KW"/>
</dbReference>
<evidence type="ECO:0000256" key="1">
    <source>
        <dbReference type="ARBA" id="ARBA00000085"/>
    </source>
</evidence>
<keyword evidence="4" id="KW-0597">Phosphoprotein</keyword>
<comment type="catalytic activity">
    <reaction evidence="1">
        <text>ATP + protein L-histidine = ADP + protein N-phospho-L-histidine.</text>
        <dbReference type="EC" id="2.7.13.3"/>
    </reaction>
</comment>
<dbReference type="SMART" id="SM00388">
    <property type="entry name" value="HisKA"/>
    <property type="match status" value="1"/>
</dbReference>
<evidence type="ECO:0000256" key="8">
    <source>
        <dbReference type="ARBA" id="ARBA00022777"/>
    </source>
</evidence>
<dbReference type="InterPro" id="IPR036890">
    <property type="entry name" value="HATPase_C_sf"/>
</dbReference>
<feature type="domain" description="Histidine kinase" evidence="14">
    <location>
        <begin position="243"/>
        <end position="457"/>
    </location>
</feature>
<keyword evidence="7" id="KW-0547">Nucleotide-binding</keyword>
<evidence type="ECO:0000313" key="15">
    <source>
        <dbReference type="EMBL" id="PST40430.1"/>
    </source>
</evidence>
<dbReference type="Proteomes" id="UP000241201">
    <property type="component" value="Unassembled WGS sequence"/>
</dbReference>
<dbReference type="PROSITE" id="PS50109">
    <property type="entry name" value="HIS_KIN"/>
    <property type="match status" value="1"/>
</dbReference>
<keyword evidence="6 13" id="KW-0812">Transmembrane</keyword>
<dbReference type="InterPro" id="IPR025201">
    <property type="entry name" value="KdpD_TM"/>
</dbReference>
<evidence type="ECO:0000256" key="13">
    <source>
        <dbReference type="SAM" id="Phobius"/>
    </source>
</evidence>
<dbReference type="Gene3D" id="3.30.565.10">
    <property type="entry name" value="Histidine kinase-like ATPase, C-terminal domain"/>
    <property type="match status" value="1"/>
</dbReference>
<dbReference type="PRINTS" id="PR00344">
    <property type="entry name" value="BCTRLSENSOR"/>
</dbReference>
<dbReference type="Pfam" id="PF02518">
    <property type="entry name" value="HATPase_c"/>
    <property type="match status" value="1"/>
</dbReference>
<dbReference type="PANTHER" id="PTHR45569:SF1">
    <property type="entry name" value="SENSOR PROTEIN KDPD"/>
    <property type="match status" value="1"/>
</dbReference>
<feature type="transmembrane region" description="Helical" evidence="13">
    <location>
        <begin position="12"/>
        <end position="32"/>
    </location>
</feature>
<dbReference type="InterPro" id="IPR036097">
    <property type="entry name" value="HisK_dim/P_sf"/>
</dbReference>
<keyword evidence="10 13" id="KW-1133">Transmembrane helix</keyword>
<dbReference type="InterPro" id="IPR003594">
    <property type="entry name" value="HATPase_dom"/>
</dbReference>
<evidence type="ECO:0000256" key="6">
    <source>
        <dbReference type="ARBA" id="ARBA00022692"/>
    </source>
</evidence>
<reference evidence="16" key="1">
    <citation type="submission" date="2018-03" db="EMBL/GenBank/DDBJ databases">
        <title>Lachnoclostridium SNUG30370 gen.nov., sp.nov., isolated from human faeces.</title>
        <authorList>
            <person name="Seo B."/>
            <person name="Jeon K."/>
            <person name="Ko G."/>
        </authorList>
    </citation>
    <scope>NUCLEOTIDE SEQUENCE [LARGE SCALE GENOMIC DNA]</scope>
    <source>
        <strain evidence="16">SNUG30370</strain>
    </source>
</reference>
<dbReference type="AlphaFoldDB" id="A0A2T3FYT2"/>
<comment type="caution">
    <text evidence="15">The sequence shown here is derived from an EMBL/GenBank/DDBJ whole genome shotgun (WGS) entry which is preliminary data.</text>
</comment>
<evidence type="ECO:0000256" key="11">
    <source>
        <dbReference type="ARBA" id="ARBA00023012"/>
    </source>
</evidence>
<gene>
    <name evidence="15" type="ORF">C7U55_07405</name>
</gene>
<protein>
    <recommendedName>
        <fullName evidence="3">histidine kinase</fullName>
        <ecNumber evidence="3">2.7.13.3</ecNumber>
    </recommendedName>
</protein>
<dbReference type="InterPro" id="IPR038318">
    <property type="entry name" value="KdpD_sf"/>
</dbReference>
<dbReference type="InterPro" id="IPR003661">
    <property type="entry name" value="HisK_dim/P_dom"/>
</dbReference>
<organism evidence="15 16">
    <name type="scientific">Faecalibacillus faecis</name>
    <dbReference type="NCBI Taxonomy" id="1982628"/>
    <lineage>
        <taxon>Bacteria</taxon>
        <taxon>Bacillati</taxon>
        <taxon>Bacillota</taxon>
        <taxon>Erysipelotrichia</taxon>
        <taxon>Erysipelotrichales</taxon>
        <taxon>Coprobacillaceae</taxon>
        <taxon>Faecalibacillus</taxon>
    </lineage>
</organism>
<evidence type="ECO:0000256" key="12">
    <source>
        <dbReference type="ARBA" id="ARBA00023136"/>
    </source>
</evidence>
<evidence type="ECO:0000313" key="16">
    <source>
        <dbReference type="Proteomes" id="UP000241201"/>
    </source>
</evidence>
<proteinExistence type="predicted"/>
<dbReference type="CDD" id="cd00082">
    <property type="entry name" value="HisKA"/>
    <property type="match status" value="1"/>
</dbReference>
<dbReference type="FunFam" id="3.30.565.10:FF:000006">
    <property type="entry name" value="Sensor histidine kinase WalK"/>
    <property type="match status" value="1"/>
</dbReference>
<keyword evidence="5" id="KW-0808">Transferase</keyword>
<dbReference type="EC" id="2.7.13.3" evidence="3"/>
<evidence type="ECO:0000256" key="3">
    <source>
        <dbReference type="ARBA" id="ARBA00012438"/>
    </source>
</evidence>
<evidence type="ECO:0000256" key="10">
    <source>
        <dbReference type="ARBA" id="ARBA00022989"/>
    </source>
</evidence>